<dbReference type="Proteomes" id="UP001649230">
    <property type="component" value="Chromosome"/>
</dbReference>
<keyword evidence="4" id="KW-0808">Transferase</keyword>
<dbReference type="InterPro" id="IPR038063">
    <property type="entry name" value="Transpep_catalytic_dom"/>
</dbReference>
<evidence type="ECO:0000256" key="1">
    <source>
        <dbReference type="ARBA" id="ARBA00004752"/>
    </source>
</evidence>
<keyword evidence="12" id="KW-1185">Reference proteome</keyword>
<dbReference type="Pfam" id="PF03734">
    <property type="entry name" value="YkuD"/>
    <property type="match status" value="1"/>
</dbReference>
<dbReference type="InterPro" id="IPR005490">
    <property type="entry name" value="LD_TPept_cat_dom"/>
</dbReference>
<comment type="similarity">
    <text evidence="2">Belongs to the YkuD family.</text>
</comment>
<evidence type="ECO:0000256" key="4">
    <source>
        <dbReference type="ARBA" id="ARBA00022679"/>
    </source>
</evidence>
<evidence type="ECO:0000256" key="6">
    <source>
        <dbReference type="ARBA" id="ARBA00022960"/>
    </source>
</evidence>
<evidence type="ECO:0000256" key="8">
    <source>
        <dbReference type="ARBA" id="ARBA00023316"/>
    </source>
</evidence>
<evidence type="ECO:0000313" key="12">
    <source>
        <dbReference type="Proteomes" id="UP001649230"/>
    </source>
</evidence>
<accession>A0ABY3SR34</accession>
<evidence type="ECO:0000256" key="7">
    <source>
        <dbReference type="ARBA" id="ARBA00022984"/>
    </source>
</evidence>
<gene>
    <name evidence="11" type="ORF">L0M14_12750</name>
</gene>
<evidence type="ECO:0000259" key="10">
    <source>
        <dbReference type="PROSITE" id="PS52029"/>
    </source>
</evidence>
<protein>
    <submittedName>
        <fullName evidence="11">L,D-transpeptidase</fullName>
    </submittedName>
</protein>
<feature type="active site" description="Proton donor/acceptor" evidence="9">
    <location>
        <position position="89"/>
    </location>
</feature>
<organism evidence="11 12">
    <name type="scientific">Paenibacillus hexagrammi</name>
    <dbReference type="NCBI Taxonomy" id="2908839"/>
    <lineage>
        <taxon>Bacteria</taxon>
        <taxon>Bacillati</taxon>
        <taxon>Bacillota</taxon>
        <taxon>Bacilli</taxon>
        <taxon>Bacillales</taxon>
        <taxon>Paenibacillaceae</taxon>
        <taxon>Paenibacillus</taxon>
    </lineage>
</organism>
<keyword evidence="3" id="KW-0328">Glycosyltransferase</keyword>
<evidence type="ECO:0000256" key="5">
    <source>
        <dbReference type="ARBA" id="ARBA00022801"/>
    </source>
</evidence>
<keyword evidence="8 9" id="KW-0961">Cell wall biogenesis/degradation</keyword>
<dbReference type="PANTHER" id="PTHR30582">
    <property type="entry name" value="L,D-TRANSPEPTIDASE"/>
    <property type="match status" value="1"/>
</dbReference>
<dbReference type="CDD" id="cd16913">
    <property type="entry name" value="YkuD_like"/>
    <property type="match status" value="1"/>
</dbReference>
<keyword evidence="7 9" id="KW-0573">Peptidoglycan synthesis</keyword>
<dbReference type="Gene3D" id="2.40.440.10">
    <property type="entry name" value="L,D-transpeptidase catalytic domain-like"/>
    <property type="match status" value="1"/>
</dbReference>
<feature type="active site" description="Nucleophile" evidence="9">
    <location>
        <position position="105"/>
    </location>
</feature>
<proteinExistence type="inferred from homology"/>
<evidence type="ECO:0000313" key="11">
    <source>
        <dbReference type="EMBL" id="UJF35865.1"/>
    </source>
</evidence>
<evidence type="ECO:0000256" key="2">
    <source>
        <dbReference type="ARBA" id="ARBA00005992"/>
    </source>
</evidence>
<evidence type="ECO:0000256" key="3">
    <source>
        <dbReference type="ARBA" id="ARBA00022676"/>
    </source>
</evidence>
<dbReference type="InterPro" id="IPR050979">
    <property type="entry name" value="LD-transpeptidase"/>
</dbReference>
<evidence type="ECO:0000256" key="9">
    <source>
        <dbReference type="PROSITE-ProRule" id="PRU01373"/>
    </source>
</evidence>
<comment type="pathway">
    <text evidence="1 9">Cell wall biogenesis; peptidoglycan biosynthesis.</text>
</comment>
<keyword evidence="5" id="KW-0378">Hydrolase</keyword>
<dbReference type="EMBL" id="CP090978">
    <property type="protein sequence ID" value="UJF35865.1"/>
    <property type="molecule type" value="Genomic_DNA"/>
</dbReference>
<dbReference type="PROSITE" id="PS52029">
    <property type="entry name" value="LD_TPASE"/>
    <property type="match status" value="1"/>
</dbReference>
<dbReference type="RefSeq" id="WP_235122422.1">
    <property type="nucleotide sequence ID" value="NZ_CP090978.1"/>
</dbReference>
<dbReference type="PANTHER" id="PTHR30582:SF24">
    <property type="entry name" value="L,D-TRANSPEPTIDASE ERFK_SRFK-RELATED"/>
    <property type="match status" value="1"/>
</dbReference>
<feature type="domain" description="L,D-TPase catalytic" evidence="10">
    <location>
        <begin position="21"/>
        <end position="129"/>
    </location>
</feature>
<keyword evidence="6 9" id="KW-0133">Cell shape</keyword>
<sequence length="168" mass="18093">MLNAAFYANVPGGQNEPFEPLYVEISKSTHRLMLMNGSEIMWDKAVGLGKEGSTPEGDFIVKERVLDPLGSKPGVYGSAGLGLGSFAIHGTNDPSSIGVDLSKGCIRMSNEDVRQLYNFVPKGTKVHIAANSSQGSPESQTVNLQQLLPNTLPQLDETPVHTVFHWLG</sequence>
<name>A0ABY3SR34_9BACL</name>
<reference evidence="11 12" key="1">
    <citation type="journal article" date="2024" name="Int. J. Syst. Evol. Microbiol.">
        <title>Paenibacillus hexagrammi sp. nov., a novel bacterium isolated from the gut content of Hexagrammos agrammus.</title>
        <authorList>
            <person name="Jung H.K."/>
            <person name="Kim D.G."/>
            <person name="Zin H."/>
            <person name="Park J."/>
            <person name="Jung H."/>
            <person name="Kim Y.O."/>
            <person name="Kong H.J."/>
            <person name="Kim J.W."/>
            <person name="Kim Y.S."/>
        </authorList>
    </citation>
    <scope>NUCLEOTIDE SEQUENCE [LARGE SCALE GENOMIC DNA]</scope>
    <source>
        <strain evidence="11 12">YPD9-1</strain>
    </source>
</reference>
<dbReference type="SUPFAM" id="SSF141523">
    <property type="entry name" value="L,D-transpeptidase catalytic domain-like"/>
    <property type="match status" value="1"/>
</dbReference>